<dbReference type="AlphaFoldDB" id="A0A6S7JQ06"/>
<dbReference type="Proteomes" id="UP001152795">
    <property type="component" value="Unassembled WGS sequence"/>
</dbReference>
<reference evidence="1" key="1">
    <citation type="submission" date="2020-04" db="EMBL/GenBank/DDBJ databases">
        <authorList>
            <person name="Alioto T."/>
            <person name="Alioto T."/>
            <person name="Gomez Garrido J."/>
        </authorList>
    </citation>
    <scope>NUCLEOTIDE SEQUENCE</scope>
    <source>
        <strain evidence="1">A484AB</strain>
    </source>
</reference>
<sequence>MAGRSLQDVRDSAVIAYDLNYISDIEFSLLYDYSRSKAVFPYWKFDEFNLASWSDEECRTDETELRFAKSDLELLNNYLQIPEKIVCVQGSICNGMEALCILLKRLAYPC</sequence>
<dbReference type="OrthoDB" id="10610815at2759"/>
<proteinExistence type="predicted"/>
<dbReference type="PANTHER" id="PTHR34615">
    <property type="entry name" value="PX DOMAIN-CONTAINING PROTEIN"/>
    <property type="match status" value="1"/>
</dbReference>
<dbReference type="EMBL" id="CACRXK020007605">
    <property type="protein sequence ID" value="CAB4012708.1"/>
    <property type="molecule type" value="Genomic_DNA"/>
</dbReference>
<evidence type="ECO:0000313" key="1">
    <source>
        <dbReference type="EMBL" id="CAB4012708.1"/>
    </source>
</evidence>
<keyword evidence="2" id="KW-1185">Reference proteome</keyword>
<comment type="caution">
    <text evidence="1">The sequence shown here is derived from an EMBL/GenBank/DDBJ whole genome shotgun (WGS) entry which is preliminary data.</text>
</comment>
<evidence type="ECO:0000313" key="2">
    <source>
        <dbReference type="Proteomes" id="UP001152795"/>
    </source>
</evidence>
<feature type="non-terminal residue" evidence="1">
    <location>
        <position position="110"/>
    </location>
</feature>
<accession>A0A6S7JQ06</accession>
<name>A0A6S7JQ06_PARCT</name>
<dbReference type="PANTHER" id="PTHR34615:SF1">
    <property type="entry name" value="PX DOMAIN-CONTAINING PROTEIN"/>
    <property type="match status" value="1"/>
</dbReference>
<gene>
    <name evidence="1" type="ORF">PACLA_8A033798</name>
</gene>
<organism evidence="1 2">
    <name type="scientific">Paramuricea clavata</name>
    <name type="common">Red gorgonian</name>
    <name type="synonym">Violescent sea-whip</name>
    <dbReference type="NCBI Taxonomy" id="317549"/>
    <lineage>
        <taxon>Eukaryota</taxon>
        <taxon>Metazoa</taxon>
        <taxon>Cnidaria</taxon>
        <taxon>Anthozoa</taxon>
        <taxon>Octocorallia</taxon>
        <taxon>Malacalcyonacea</taxon>
        <taxon>Plexauridae</taxon>
        <taxon>Paramuricea</taxon>
    </lineage>
</organism>
<protein>
    <submittedName>
        <fullName evidence="1">Uncharacterized protein</fullName>
    </submittedName>
</protein>